<dbReference type="GO" id="GO:0022857">
    <property type="term" value="F:transmembrane transporter activity"/>
    <property type="evidence" value="ECO:0007669"/>
    <property type="project" value="InterPro"/>
</dbReference>
<dbReference type="Gene3D" id="1.10.3730.20">
    <property type="match status" value="1"/>
</dbReference>
<evidence type="ECO:0000256" key="5">
    <source>
        <dbReference type="ARBA" id="ARBA00023136"/>
    </source>
</evidence>
<keyword evidence="4 7" id="KW-1133">Transmembrane helix</keyword>
<evidence type="ECO:0000256" key="2">
    <source>
        <dbReference type="ARBA" id="ARBA00022475"/>
    </source>
</evidence>
<dbReference type="GO" id="GO:0005886">
    <property type="term" value="C:plasma membrane"/>
    <property type="evidence" value="ECO:0007669"/>
    <property type="project" value="UniProtKB-SubCell"/>
</dbReference>
<evidence type="ECO:0000256" key="3">
    <source>
        <dbReference type="ARBA" id="ARBA00022692"/>
    </source>
</evidence>
<dbReference type="Pfam" id="PF00893">
    <property type="entry name" value="Multi_Drug_Res"/>
    <property type="match status" value="1"/>
</dbReference>
<dbReference type="EMBL" id="AHAM01000204">
    <property type="protein sequence ID" value="EHK54708.1"/>
    <property type="molecule type" value="Genomic_DNA"/>
</dbReference>
<dbReference type="Proteomes" id="UP000003250">
    <property type="component" value="Unassembled WGS sequence"/>
</dbReference>
<evidence type="ECO:0000256" key="7">
    <source>
        <dbReference type="SAM" id="Phobius"/>
    </source>
</evidence>
<feature type="transmembrane region" description="Helical" evidence="7">
    <location>
        <begin position="13"/>
        <end position="36"/>
    </location>
</feature>
<keyword evidence="9" id="KW-1185">Reference proteome</keyword>
<evidence type="ECO:0000256" key="6">
    <source>
        <dbReference type="RuleBase" id="RU003942"/>
    </source>
</evidence>
<dbReference type="PANTHER" id="PTHR30561:SF9">
    <property type="entry name" value="4-AMINO-4-DEOXY-L-ARABINOSE-PHOSPHOUNDECAPRENOL FLIPPASE SUBUNIT ARNF-RELATED"/>
    <property type="match status" value="1"/>
</dbReference>
<proteinExistence type="inferred from homology"/>
<dbReference type="InterPro" id="IPR000390">
    <property type="entry name" value="Small_drug/metabolite_transptr"/>
</dbReference>
<evidence type="ECO:0000313" key="9">
    <source>
        <dbReference type="Proteomes" id="UP000003250"/>
    </source>
</evidence>
<evidence type="ECO:0000313" key="8">
    <source>
        <dbReference type="EMBL" id="EHK54708.1"/>
    </source>
</evidence>
<evidence type="ECO:0000256" key="4">
    <source>
        <dbReference type="ARBA" id="ARBA00022989"/>
    </source>
</evidence>
<evidence type="ECO:0000256" key="1">
    <source>
        <dbReference type="ARBA" id="ARBA00004651"/>
    </source>
</evidence>
<comment type="similarity">
    <text evidence="6">Belongs to the drug/metabolite transporter (DMT) superfamily. Small multidrug resistance (SMR) (TC 2.A.7.1) family.</text>
</comment>
<dbReference type="InterPro" id="IPR037185">
    <property type="entry name" value="EmrE-like"/>
</dbReference>
<reference evidence="8 9" key="1">
    <citation type="journal article" date="2012" name="J. Bacteriol.">
        <title>Draft Genome Sequence of Mesorhizobium alhagi CCNWXJ12-2T, a Novel Salt-Resistant Species Isolated from the Desert of Northwestern China.</title>
        <authorList>
            <person name="Zhou M."/>
            <person name="Chen W."/>
            <person name="Chen H."/>
            <person name="Wei G."/>
        </authorList>
    </citation>
    <scope>NUCLEOTIDE SEQUENCE [LARGE SCALE GENOMIC DNA]</scope>
    <source>
        <strain evidence="8 9">CCNWXJ12-2</strain>
    </source>
</reference>
<feature type="transmembrane region" description="Helical" evidence="7">
    <location>
        <begin position="43"/>
        <end position="64"/>
    </location>
</feature>
<dbReference type="PANTHER" id="PTHR30561">
    <property type="entry name" value="SMR FAMILY PROTON-DEPENDENT DRUG EFFLUX TRANSPORTER SUGE"/>
    <property type="match status" value="1"/>
</dbReference>
<keyword evidence="5 7" id="KW-0472">Membrane</keyword>
<keyword evidence="2" id="KW-1003">Cell membrane</keyword>
<organism evidence="8 9">
    <name type="scientific">Mesorhizobium alhagi CCNWXJ12-2</name>
    <dbReference type="NCBI Taxonomy" id="1107882"/>
    <lineage>
        <taxon>Bacteria</taxon>
        <taxon>Pseudomonadati</taxon>
        <taxon>Pseudomonadota</taxon>
        <taxon>Alphaproteobacteria</taxon>
        <taxon>Hyphomicrobiales</taxon>
        <taxon>Phyllobacteriaceae</taxon>
        <taxon>Allomesorhizobium</taxon>
    </lineage>
</organism>
<comment type="subcellular location">
    <subcellularLocation>
        <location evidence="1 6">Cell membrane</location>
        <topology evidence="1 6">Multi-pass membrane protein</topology>
    </subcellularLocation>
</comment>
<dbReference type="SUPFAM" id="SSF103481">
    <property type="entry name" value="Multidrug resistance efflux transporter EmrE"/>
    <property type="match status" value="1"/>
</dbReference>
<feature type="transmembrane region" description="Helical" evidence="7">
    <location>
        <begin position="70"/>
        <end position="87"/>
    </location>
</feature>
<protein>
    <recommendedName>
        <fullName evidence="10">EamA domain-containing protein</fullName>
    </recommendedName>
</protein>
<sequence length="90" mass="9548">MSLPADVAISDKFLSIGFMFGAMFYGISIVLYATALDSTEVSVAYPVMAGSGFAMLTIASYFIFGEPFQLSKWIGLGLVLTGMIFLGRGG</sequence>
<evidence type="ECO:0008006" key="10">
    <source>
        <dbReference type="Google" id="ProtNLM"/>
    </source>
</evidence>
<accession>H0HXB1</accession>
<keyword evidence="3 6" id="KW-0812">Transmembrane</keyword>
<dbReference type="AlphaFoldDB" id="H0HXB1"/>
<name>H0HXB1_9HYPH</name>
<gene>
    <name evidence="8" type="ORF">MAXJ12_24152</name>
</gene>
<dbReference type="InterPro" id="IPR045324">
    <property type="entry name" value="Small_multidrug_res"/>
</dbReference>